<protein>
    <submittedName>
        <fullName evidence="2">Uncharacterized protein</fullName>
    </submittedName>
</protein>
<reference evidence="2 3" key="1">
    <citation type="journal article" date="2015" name="Nature">
        <title>rRNA introns, odd ribosomes, and small enigmatic genomes across a large radiation of phyla.</title>
        <authorList>
            <person name="Brown C.T."/>
            <person name="Hug L.A."/>
            <person name="Thomas B.C."/>
            <person name="Sharon I."/>
            <person name="Castelle C.J."/>
            <person name="Singh A."/>
            <person name="Wilkins M.J."/>
            <person name="Williams K.H."/>
            <person name="Banfield J.F."/>
        </authorList>
    </citation>
    <scope>NUCLEOTIDE SEQUENCE [LARGE SCALE GENOMIC DNA]</scope>
</reference>
<keyword evidence="1" id="KW-1133">Transmembrane helix</keyword>
<evidence type="ECO:0000313" key="3">
    <source>
        <dbReference type="Proteomes" id="UP000034366"/>
    </source>
</evidence>
<keyword evidence="1" id="KW-0812">Transmembrane</keyword>
<sequence length="84" mass="9118">MKKKTKQRLIRGGIAGALGAAIAGGTAYLLSNKKARQKLGNILKDVEEMGEEELGKVLKNVKSAKVKTEKKVKLVKSKVLKKTK</sequence>
<evidence type="ECO:0000313" key="2">
    <source>
        <dbReference type="EMBL" id="KKQ50593.1"/>
    </source>
</evidence>
<comment type="caution">
    <text evidence="2">The sequence shown here is derived from an EMBL/GenBank/DDBJ whole genome shotgun (WGS) entry which is preliminary data.</text>
</comment>
<proteinExistence type="predicted"/>
<dbReference type="Proteomes" id="UP000034366">
    <property type="component" value="Unassembled WGS sequence"/>
</dbReference>
<dbReference type="AlphaFoldDB" id="A0A0G0I5L9"/>
<name>A0A0G0I5L9_9BACT</name>
<keyword evidence="1" id="KW-0472">Membrane</keyword>
<feature type="transmembrane region" description="Helical" evidence="1">
    <location>
        <begin position="12"/>
        <end position="30"/>
    </location>
</feature>
<dbReference type="EMBL" id="LBTW01000003">
    <property type="protein sequence ID" value="KKQ50593.1"/>
    <property type="molecule type" value="Genomic_DNA"/>
</dbReference>
<gene>
    <name evidence="2" type="ORF">US67_C0003G0009</name>
</gene>
<accession>A0A0G0I5L9</accession>
<evidence type="ECO:0000256" key="1">
    <source>
        <dbReference type="SAM" id="Phobius"/>
    </source>
</evidence>
<organism evidence="2 3">
    <name type="scientific">Candidatus Woesebacteria bacterium GW2011_GWD1_38_10</name>
    <dbReference type="NCBI Taxonomy" id="1618592"/>
    <lineage>
        <taxon>Bacteria</taxon>
        <taxon>Candidatus Woeseibacteriota</taxon>
    </lineage>
</organism>